<organism evidence="2 3">
    <name type="scientific">Puniceicoccus vermicola</name>
    <dbReference type="NCBI Taxonomy" id="388746"/>
    <lineage>
        <taxon>Bacteria</taxon>
        <taxon>Pseudomonadati</taxon>
        <taxon>Verrucomicrobiota</taxon>
        <taxon>Opitutia</taxon>
        <taxon>Puniceicoccales</taxon>
        <taxon>Puniceicoccaceae</taxon>
        <taxon>Puniceicoccus</taxon>
    </lineage>
</organism>
<evidence type="ECO:0000313" key="3">
    <source>
        <dbReference type="Proteomes" id="UP000525652"/>
    </source>
</evidence>
<proteinExistence type="predicted"/>
<dbReference type="GO" id="GO:0003677">
    <property type="term" value="F:DNA binding"/>
    <property type="evidence" value="ECO:0007669"/>
    <property type="project" value="InterPro"/>
</dbReference>
<dbReference type="RefSeq" id="WP_185694710.1">
    <property type="nucleotide sequence ID" value="NZ_JBEPNX010000001.1"/>
</dbReference>
<dbReference type="InterPro" id="IPR010982">
    <property type="entry name" value="Lambda_DNA-bd_dom_sf"/>
</dbReference>
<dbReference type="Gene3D" id="1.10.260.40">
    <property type="entry name" value="lambda repressor-like DNA-binding domains"/>
    <property type="match status" value="1"/>
</dbReference>
<protein>
    <submittedName>
        <fullName evidence="2">Helix-turn-helix transcriptional regulator</fullName>
    </submittedName>
</protein>
<name>A0A7X1B403_9BACT</name>
<dbReference type="SUPFAM" id="SSF47413">
    <property type="entry name" value="lambda repressor-like DNA-binding domains"/>
    <property type="match status" value="1"/>
</dbReference>
<comment type="caution">
    <text evidence="2">The sequence shown here is derived from an EMBL/GenBank/DDBJ whole genome shotgun (WGS) entry which is preliminary data.</text>
</comment>
<dbReference type="Pfam" id="PF01381">
    <property type="entry name" value="HTH_3"/>
    <property type="match status" value="1"/>
</dbReference>
<evidence type="ECO:0000259" key="1">
    <source>
        <dbReference type="PROSITE" id="PS50943"/>
    </source>
</evidence>
<sequence>MRIDQPILDKLGENIRRERVAAKLTQEKLSELAGMDITNLQRIESGRYNTKVTTLIRLRKALHVDWEDLLPSEE</sequence>
<reference evidence="2 3" key="1">
    <citation type="submission" date="2020-07" db="EMBL/GenBank/DDBJ databases">
        <authorList>
            <person name="Feng X."/>
        </authorList>
    </citation>
    <scope>NUCLEOTIDE SEQUENCE [LARGE SCALE GENOMIC DNA]</scope>
    <source>
        <strain evidence="2 3">JCM14086</strain>
    </source>
</reference>
<accession>A0A7X1B403</accession>
<dbReference type="Proteomes" id="UP000525652">
    <property type="component" value="Unassembled WGS sequence"/>
</dbReference>
<gene>
    <name evidence="2" type="ORF">H5P30_20105</name>
</gene>
<dbReference type="EMBL" id="JACHVA010000138">
    <property type="protein sequence ID" value="MBC2604093.1"/>
    <property type="molecule type" value="Genomic_DNA"/>
</dbReference>
<dbReference type="SMART" id="SM00530">
    <property type="entry name" value="HTH_XRE"/>
    <property type="match status" value="1"/>
</dbReference>
<keyword evidence="3" id="KW-1185">Reference proteome</keyword>
<dbReference type="PROSITE" id="PS50943">
    <property type="entry name" value="HTH_CROC1"/>
    <property type="match status" value="1"/>
</dbReference>
<evidence type="ECO:0000313" key="2">
    <source>
        <dbReference type="EMBL" id="MBC2604093.1"/>
    </source>
</evidence>
<dbReference type="CDD" id="cd00093">
    <property type="entry name" value="HTH_XRE"/>
    <property type="match status" value="1"/>
</dbReference>
<dbReference type="AlphaFoldDB" id="A0A7X1B403"/>
<feature type="domain" description="HTH cro/C1-type" evidence="1">
    <location>
        <begin position="15"/>
        <end position="69"/>
    </location>
</feature>
<dbReference type="InterPro" id="IPR001387">
    <property type="entry name" value="Cro/C1-type_HTH"/>
</dbReference>